<keyword evidence="2" id="KW-1185">Reference proteome</keyword>
<protein>
    <submittedName>
        <fullName evidence="1">Uncharacterized protein</fullName>
    </submittedName>
</protein>
<dbReference type="Proteomes" id="UP000095767">
    <property type="component" value="Unassembled WGS sequence"/>
</dbReference>
<name>A0A1E5VP05_9POAL</name>
<dbReference type="AlphaFoldDB" id="A0A1E5VP05"/>
<gene>
    <name evidence="1" type="ORF">BAE44_0012105</name>
</gene>
<proteinExistence type="predicted"/>
<accession>A0A1E5VP05</accession>
<sequence length="23" mass="2655">LIRSVYSLLQTPSFSESHDFQLS</sequence>
<organism evidence="1 2">
    <name type="scientific">Dichanthelium oligosanthes</name>
    <dbReference type="NCBI Taxonomy" id="888268"/>
    <lineage>
        <taxon>Eukaryota</taxon>
        <taxon>Viridiplantae</taxon>
        <taxon>Streptophyta</taxon>
        <taxon>Embryophyta</taxon>
        <taxon>Tracheophyta</taxon>
        <taxon>Spermatophyta</taxon>
        <taxon>Magnoliopsida</taxon>
        <taxon>Liliopsida</taxon>
        <taxon>Poales</taxon>
        <taxon>Poaceae</taxon>
        <taxon>PACMAD clade</taxon>
        <taxon>Panicoideae</taxon>
        <taxon>Panicodae</taxon>
        <taxon>Paniceae</taxon>
        <taxon>Dichantheliinae</taxon>
        <taxon>Dichanthelium</taxon>
    </lineage>
</organism>
<evidence type="ECO:0000313" key="1">
    <source>
        <dbReference type="EMBL" id="OEL26875.1"/>
    </source>
</evidence>
<dbReference type="EMBL" id="LWDX02033793">
    <property type="protein sequence ID" value="OEL26875.1"/>
    <property type="molecule type" value="Genomic_DNA"/>
</dbReference>
<comment type="caution">
    <text evidence="1">The sequence shown here is derived from an EMBL/GenBank/DDBJ whole genome shotgun (WGS) entry which is preliminary data.</text>
</comment>
<reference evidence="1 2" key="1">
    <citation type="submission" date="2016-09" db="EMBL/GenBank/DDBJ databases">
        <title>The draft genome of Dichanthelium oligosanthes: A C3 panicoid grass species.</title>
        <authorList>
            <person name="Studer A.J."/>
            <person name="Schnable J.C."/>
            <person name="Brutnell T.P."/>
        </authorList>
    </citation>
    <scope>NUCLEOTIDE SEQUENCE [LARGE SCALE GENOMIC DNA]</scope>
    <source>
        <strain evidence="2">cv. Kellogg 1175</strain>
        <tissue evidence="1">Leaf</tissue>
    </source>
</reference>
<feature type="non-terminal residue" evidence="1">
    <location>
        <position position="1"/>
    </location>
</feature>
<evidence type="ECO:0000313" key="2">
    <source>
        <dbReference type="Proteomes" id="UP000095767"/>
    </source>
</evidence>